<dbReference type="STRING" id="984262.SGRA_0577"/>
<evidence type="ECO:0000256" key="8">
    <source>
        <dbReference type="HAMAP-Rule" id="MF_01818"/>
    </source>
</evidence>
<keyword evidence="5 8" id="KW-0255">Endonuclease</keyword>
<evidence type="ECO:0000313" key="9">
    <source>
        <dbReference type="EMBL" id="AFC23316.1"/>
    </source>
</evidence>
<comment type="subunit">
    <text evidence="1 8">Homodimer.</text>
</comment>
<keyword evidence="3 8" id="KW-0540">Nuclease</keyword>
<keyword evidence="6 8" id="KW-0378">Hydrolase</keyword>
<dbReference type="CDD" id="cd07717">
    <property type="entry name" value="RNaseZ_ZiPD-like_MBL-fold"/>
    <property type="match status" value="1"/>
</dbReference>
<evidence type="ECO:0000256" key="2">
    <source>
        <dbReference type="ARBA" id="ARBA00022694"/>
    </source>
</evidence>
<reference evidence="9 10" key="1">
    <citation type="journal article" date="2012" name="Stand. Genomic Sci.">
        <title>Complete genome sequencing and analysis of Saprospira grandis str. Lewin, a predatory marine bacterium.</title>
        <authorList>
            <person name="Saw J.H."/>
            <person name="Yuryev A."/>
            <person name="Kanbe M."/>
            <person name="Hou S."/>
            <person name="Young A.G."/>
            <person name="Aizawa S."/>
            <person name="Alam M."/>
        </authorList>
    </citation>
    <scope>NUCLEOTIDE SEQUENCE [LARGE SCALE GENOMIC DNA]</scope>
    <source>
        <strain evidence="9 10">Lewin</strain>
    </source>
</reference>
<dbReference type="Pfam" id="PF23023">
    <property type="entry name" value="Anti-Pycsar_Apyc1"/>
    <property type="match status" value="1"/>
</dbReference>
<accession>H6KZ32</accession>
<organism evidence="9 10">
    <name type="scientific">Saprospira grandis (strain Lewin)</name>
    <dbReference type="NCBI Taxonomy" id="984262"/>
    <lineage>
        <taxon>Bacteria</taxon>
        <taxon>Pseudomonadati</taxon>
        <taxon>Bacteroidota</taxon>
        <taxon>Saprospiria</taxon>
        <taxon>Saprospirales</taxon>
        <taxon>Saprospiraceae</taxon>
        <taxon>Saprospira</taxon>
    </lineage>
</organism>
<keyword evidence="2 8" id="KW-0819">tRNA processing</keyword>
<dbReference type="NCBIfam" id="NF000801">
    <property type="entry name" value="PRK00055.1-3"/>
    <property type="match status" value="1"/>
</dbReference>
<dbReference type="InterPro" id="IPR013471">
    <property type="entry name" value="RNase_Z/BN"/>
</dbReference>
<dbReference type="AlphaFoldDB" id="H6KZ32"/>
<dbReference type="HAMAP" id="MF_01818">
    <property type="entry name" value="RNase_Z_BN"/>
    <property type="match status" value="1"/>
</dbReference>
<dbReference type="Gene3D" id="3.60.15.10">
    <property type="entry name" value="Ribonuclease Z/Hydroxyacylglutathione hydrolase-like"/>
    <property type="match status" value="1"/>
</dbReference>
<evidence type="ECO:0000256" key="5">
    <source>
        <dbReference type="ARBA" id="ARBA00022759"/>
    </source>
</evidence>
<evidence type="ECO:0000256" key="3">
    <source>
        <dbReference type="ARBA" id="ARBA00022722"/>
    </source>
</evidence>
<gene>
    <name evidence="8 9" type="primary">rnz</name>
    <name evidence="9" type="ordered locus">SGRA_0577</name>
</gene>
<dbReference type="InterPro" id="IPR036866">
    <property type="entry name" value="RibonucZ/Hydroxyglut_hydro"/>
</dbReference>
<dbReference type="OrthoDB" id="9800940at2"/>
<feature type="active site" description="Proton acceptor" evidence="8">
    <location>
        <position position="67"/>
    </location>
</feature>
<sequence>MMRFEVSILGCNAALPTYKSFTSSQFLNIREHYCLIDCGEGCQIAVQRYQVKAFQIKDIFISHLHGDHVLGLMGLLMSFGLNQRKKKLRLYGPKGIREWVEVQMRLMNAHLSYPLEIRECDSEQSELLLDTPSFQVFSLPLAHRLACQGFLFKEKPAHPNMRKDRILELDIPFRQIPAIKAGGGFTDAEGKFWPHEELCTPPPPPRTYAYCSDTAFHPPLAELIRGVDLLYHEATFLHELLKNAKKTGHSTAKQAGEMAKLAQVKKLLIGHFSTRYQDTKALLEEAQSEFAQTAAAEEGKTYSV</sequence>
<comment type="catalytic activity">
    <reaction evidence="8">
        <text>Endonucleolytic cleavage of RNA, removing extra 3' nucleotides from tRNA precursor, generating 3' termini of tRNAs. A 3'-hydroxy group is left at the tRNA terminus and a 5'-phosphoryl group is left at the trailer molecule.</text>
        <dbReference type="EC" id="3.1.26.11"/>
    </reaction>
</comment>
<protein>
    <recommendedName>
        <fullName evidence="8">Ribonuclease Z</fullName>
        <shortName evidence="8">RNase Z</shortName>
        <ecNumber evidence="8">3.1.26.11</ecNumber>
    </recommendedName>
    <alternativeName>
        <fullName evidence="8">tRNA 3 endonuclease</fullName>
    </alternativeName>
    <alternativeName>
        <fullName evidence="8">tRNase Z</fullName>
    </alternativeName>
</protein>
<dbReference type="SUPFAM" id="SSF56281">
    <property type="entry name" value="Metallo-hydrolase/oxidoreductase"/>
    <property type="match status" value="1"/>
</dbReference>
<dbReference type="EC" id="3.1.26.11" evidence="8"/>
<dbReference type="GO" id="GO:0042781">
    <property type="term" value="F:3'-tRNA processing endoribonuclease activity"/>
    <property type="evidence" value="ECO:0007669"/>
    <property type="project" value="UniProtKB-UniRule"/>
</dbReference>
<evidence type="ECO:0000313" key="10">
    <source>
        <dbReference type="Proteomes" id="UP000007519"/>
    </source>
</evidence>
<dbReference type="PANTHER" id="PTHR46018">
    <property type="entry name" value="ZINC PHOSPHODIESTERASE ELAC PROTEIN 1"/>
    <property type="match status" value="1"/>
</dbReference>
<feature type="binding site" evidence="8">
    <location>
        <position position="67"/>
    </location>
    <ligand>
        <name>Zn(2+)</name>
        <dbReference type="ChEBI" id="CHEBI:29105"/>
        <label>2</label>
        <note>catalytic</note>
    </ligand>
</feature>
<keyword evidence="4 8" id="KW-0479">Metal-binding</keyword>
<feature type="binding site" evidence="8">
    <location>
        <position position="213"/>
    </location>
    <ligand>
        <name>Zn(2+)</name>
        <dbReference type="ChEBI" id="CHEBI:29105"/>
        <label>1</label>
        <note>catalytic</note>
    </ligand>
</feature>
<dbReference type="eggNOG" id="COG1234">
    <property type="taxonomic scope" value="Bacteria"/>
</dbReference>
<dbReference type="RefSeq" id="WP_014373560.1">
    <property type="nucleotide sequence ID" value="NC_016940.1"/>
</dbReference>
<comment type="cofactor">
    <cofactor evidence="8">
        <name>Zn(2+)</name>
        <dbReference type="ChEBI" id="CHEBI:29105"/>
    </cofactor>
    <text evidence="8">Binds 2 Zn(2+) ions.</text>
</comment>
<feature type="binding site" evidence="8">
    <location>
        <position position="213"/>
    </location>
    <ligand>
        <name>Zn(2+)</name>
        <dbReference type="ChEBI" id="CHEBI:29105"/>
        <label>2</label>
        <note>catalytic</note>
    </ligand>
</feature>
<dbReference type="PANTHER" id="PTHR46018:SF2">
    <property type="entry name" value="ZINC PHOSPHODIESTERASE ELAC PROTEIN 1"/>
    <property type="match status" value="1"/>
</dbReference>
<dbReference type="HOGENOM" id="CLU_031317_2_1_10"/>
<name>H6KZ32_SAPGL</name>
<comment type="function">
    <text evidence="8">Zinc phosphodiesterase, which displays some tRNA 3'-processing endonuclease activity. Probably involved in tRNA maturation, by removing a 3'-trailer from precursor tRNA.</text>
</comment>
<feature type="binding site" evidence="8">
    <location>
        <position position="63"/>
    </location>
    <ligand>
        <name>Zn(2+)</name>
        <dbReference type="ChEBI" id="CHEBI:29105"/>
        <label>1</label>
        <note>catalytic</note>
    </ligand>
</feature>
<dbReference type="Proteomes" id="UP000007519">
    <property type="component" value="Chromosome"/>
</dbReference>
<feature type="binding site" evidence="8">
    <location>
        <position position="143"/>
    </location>
    <ligand>
        <name>Zn(2+)</name>
        <dbReference type="ChEBI" id="CHEBI:29105"/>
        <label>1</label>
        <note>catalytic</note>
    </ligand>
</feature>
<evidence type="ECO:0000256" key="6">
    <source>
        <dbReference type="ARBA" id="ARBA00022801"/>
    </source>
</evidence>
<keyword evidence="10" id="KW-1185">Reference proteome</keyword>
<dbReference type="GO" id="GO:0008270">
    <property type="term" value="F:zinc ion binding"/>
    <property type="evidence" value="ECO:0007669"/>
    <property type="project" value="UniProtKB-UniRule"/>
</dbReference>
<feature type="binding site" evidence="8">
    <location>
        <position position="68"/>
    </location>
    <ligand>
        <name>Zn(2+)</name>
        <dbReference type="ChEBI" id="CHEBI:29105"/>
        <label>2</label>
        <note>catalytic</note>
    </ligand>
</feature>
<evidence type="ECO:0000256" key="1">
    <source>
        <dbReference type="ARBA" id="ARBA00011738"/>
    </source>
</evidence>
<proteinExistence type="inferred from homology"/>
<evidence type="ECO:0000256" key="4">
    <source>
        <dbReference type="ARBA" id="ARBA00022723"/>
    </source>
</evidence>
<dbReference type="EMBL" id="CP002831">
    <property type="protein sequence ID" value="AFC23316.1"/>
    <property type="molecule type" value="Genomic_DNA"/>
</dbReference>
<keyword evidence="7 8" id="KW-0862">Zinc</keyword>
<feature type="binding site" evidence="8">
    <location>
        <position position="65"/>
    </location>
    <ligand>
        <name>Zn(2+)</name>
        <dbReference type="ChEBI" id="CHEBI:29105"/>
        <label>1</label>
        <note>catalytic</note>
    </ligand>
</feature>
<feature type="binding site" evidence="8">
    <location>
        <position position="271"/>
    </location>
    <ligand>
        <name>Zn(2+)</name>
        <dbReference type="ChEBI" id="CHEBI:29105"/>
        <label>2</label>
        <note>catalytic</note>
    </ligand>
</feature>
<dbReference type="KEGG" id="sgn:SGRA_0577"/>
<comment type="similarity">
    <text evidence="8">Belongs to the RNase Z family.</text>
</comment>
<evidence type="ECO:0000256" key="7">
    <source>
        <dbReference type="ARBA" id="ARBA00022833"/>
    </source>
</evidence>